<dbReference type="AlphaFoldDB" id="A0A0A8YQN6"/>
<protein>
    <submittedName>
        <fullName evidence="1">Uncharacterized protein</fullName>
    </submittedName>
</protein>
<sequence length="26" mass="2998">MSRKNCMFTMKVSNIILLLVITSLIK</sequence>
<dbReference type="EMBL" id="GBRH01270745">
    <property type="protein sequence ID" value="JAD27150.1"/>
    <property type="molecule type" value="Transcribed_RNA"/>
</dbReference>
<organism evidence="1">
    <name type="scientific">Arundo donax</name>
    <name type="common">Giant reed</name>
    <name type="synonym">Donax arundinaceus</name>
    <dbReference type="NCBI Taxonomy" id="35708"/>
    <lineage>
        <taxon>Eukaryota</taxon>
        <taxon>Viridiplantae</taxon>
        <taxon>Streptophyta</taxon>
        <taxon>Embryophyta</taxon>
        <taxon>Tracheophyta</taxon>
        <taxon>Spermatophyta</taxon>
        <taxon>Magnoliopsida</taxon>
        <taxon>Liliopsida</taxon>
        <taxon>Poales</taxon>
        <taxon>Poaceae</taxon>
        <taxon>PACMAD clade</taxon>
        <taxon>Arundinoideae</taxon>
        <taxon>Arundineae</taxon>
        <taxon>Arundo</taxon>
    </lineage>
</organism>
<accession>A0A0A8YQN6</accession>
<evidence type="ECO:0000313" key="1">
    <source>
        <dbReference type="EMBL" id="JAD27150.1"/>
    </source>
</evidence>
<proteinExistence type="predicted"/>
<reference evidence="1" key="2">
    <citation type="journal article" date="2015" name="Data Brief">
        <title>Shoot transcriptome of the giant reed, Arundo donax.</title>
        <authorList>
            <person name="Barrero R.A."/>
            <person name="Guerrero F.D."/>
            <person name="Moolhuijzen P."/>
            <person name="Goolsby J.A."/>
            <person name="Tidwell J."/>
            <person name="Bellgard S.E."/>
            <person name="Bellgard M.I."/>
        </authorList>
    </citation>
    <scope>NUCLEOTIDE SEQUENCE</scope>
    <source>
        <tissue evidence="1">Shoot tissue taken approximately 20 cm above the soil surface</tissue>
    </source>
</reference>
<name>A0A0A8YQN6_ARUDO</name>
<reference evidence="1" key="1">
    <citation type="submission" date="2014-09" db="EMBL/GenBank/DDBJ databases">
        <authorList>
            <person name="Magalhaes I.L.F."/>
            <person name="Oliveira U."/>
            <person name="Santos F.R."/>
            <person name="Vidigal T.H.D.A."/>
            <person name="Brescovit A.D."/>
            <person name="Santos A.J."/>
        </authorList>
    </citation>
    <scope>NUCLEOTIDE SEQUENCE</scope>
    <source>
        <tissue evidence="1">Shoot tissue taken approximately 20 cm above the soil surface</tissue>
    </source>
</reference>